<dbReference type="AlphaFoldDB" id="A0AB37VSR9"/>
<organism evidence="1 2">
    <name type="scientific">Enterococcus faecium</name>
    <name type="common">Streptococcus faecium</name>
    <dbReference type="NCBI Taxonomy" id="1352"/>
    <lineage>
        <taxon>Bacteria</taxon>
        <taxon>Bacillati</taxon>
        <taxon>Bacillota</taxon>
        <taxon>Bacilli</taxon>
        <taxon>Lactobacillales</taxon>
        <taxon>Enterococcaceae</taxon>
        <taxon>Enterococcus</taxon>
    </lineage>
</organism>
<proteinExistence type="predicted"/>
<gene>
    <name evidence="1" type="ORF">CYQ77_08385</name>
</gene>
<evidence type="ECO:0000313" key="2">
    <source>
        <dbReference type="Proteomes" id="UP000289562"/>
    </source>
</evidence>
<name>A0AB37VSR9_ENTFC</name>
<accession>A0AB37VSR9</accession>
<evidence type="ECO:0000313" key="1">
    <source>
        <dbReference type="EMBL" id="RXU87541.1"/>
    </source>
</evidence>
<protein>
    <submittedName>
        <fullName evidence="1">Uncharacterized protein</fullName>
    </submittedName>
</protein>
<sequence>MKQATTDYRTKTTPIVYHTVYKKARVFRLFLLKKFSQRLHKVKNRTFFKINDILFSWCFFCSDVLL</sequence>
<reference evidence="1 2" key="1">
    <citation type="submission" date="2017-12" db="EMBL/GenBank/DDBJ databases">
        <title>A pool of 800 enterococci isolated from chicken carcass rinse samples from New Zealand.</title>
        <authorList>
            <person name="Zhang J."/>
            <person name="Rogers L."/>
            <person name="Midwinter A."/>
            <person name="French N."/>
        </authorList>
    </citation>
    <scope>NUCLEOTIDE SEQUENCE [LARGE SCALE GENOMIC DNA]</scope>
    <source>
        <strain evidence="1 2">EN697</strain>
    </source>
</reference>
<dbReference type="Proteomes" id="UP000289562">
    <property type="component" value="Unassembled WGS sequence"/>
</dbReference>
<comment type="caution">
    <text evidence="1">The sequence shown here is derived from an EMBL/GenBank/DDBJ whole genome shotgun (WGS) entry which is preliminary data.</text>
</comment>
<dbReference type="EMBL" id="PJVH01000023">
    <property type="protein sequence ID" value="RXU87541.1"/>
    <property type="molecule type" value="Genomic_DNA"/>
</dbReference>